<dbReference type="Proteomes" id="UP000664882">
    <property type="component" value="Unassembled WGS sequence"/>
</dbReference>
<name>A0ABS3NGC7_9GAMM</name>
<feature type="chain" id="PRO_5046659754" evidence="1">
    <location>
        <begin position="19"/>
        <end position="123"/>
    </location>
</feature>
<dbReference type="RefSeq" id="WP_208005461.1">
    <property type="nucleotide sequence ID" value="NZ_JAGDFX010000008.1"/>
</dbReference>
<organism evidence="2 3">
    <name type="scientific">Oceanisphaera pacifica</name>
    <dbReference type="NCBI Taxonomy" id="2818389"/>
    <lineage>
        <taxon>Bacteria</taxon>
        <taxon>Pseudomonadati</taxon>
        <taxon>Pseudomonadota</taxon>
        <taxon>Gammaproteobacteria</taxon>
        <taxon>Aeromonadales</taxon>
        <taxon>Aeromonadaceae</taxon>
        <taxon>Oceanisphaera</taxon>
    </lineage>
</organism>
<comment type="caution">
    <text evidence="2">The sequence shown here is derived from an EMBL/GenBank/DDBJ whole genome shotgun (WGS) entry which is preliminary data.</text>
</comment>
<evidence type="ECO:0000313" key="2">
    <source>
        <dbReference type="EMBL" id="MBO1519580.1"/>
    </source>
</evidence>
<gene>
    <name evidence="2" type="ORF">J3U76_08075</name>
</gene>
<keyword evidence="3" id="KW-1185">Reference proteome</keyword>
<proteinExistence type="predicted"/>
<keyword evidence="1" id="KW-0732">Signal</keyword>
<accession>A0ABS3NGC7</accession>
<reference evidence="2 3" key="1">
    <citation type="submission" date="2021-03" db="EMBL/GenBank/DDBJ databases">
        <title>Oceanisphaera sp. nov., isolated from the intestine.</title>
        <authorList>
            <person name="Zhao L.-H."/>
            <person name="Shi L.-F."/>
        </authorList>
    </citation>
    <scope>NUCLEOTIDE SEQUENCE [LARGE SCALE GENOMIC DNA]</scope>
    <source>
        <strain evidence="2 3">DM8</strain>
    </source>
</reference>
<evidence type="ECO:0000256" key="1">
    <source>
        <dbReference type="SAM" id="SignalP"/>
    </source>
</evidence>
<sequence>MKKILLAIVITLSFTVNAKSPTVFLQENPKAANTLQNPEKASLCMAANGIVLGATSNGAAKAKLNKLNAIIWAFLEDKGIADEVEHLLPVSTNKIKHSKSPGRLLDSAGCENLSESIIKTYIK</sequence>
<feature type="signal peptide" evidence="1">
    <location>
        <begin position="1"/>
        <end position="18"/>
    </location>
</feature>
<evidence type="ECO:0000313" key="3">
    <source>
        <dbReference type="Proteomes" id="UP000664882"/>
    </source>
</evidence>
<dbReference type="EMBL" id="JAGDFX010000008">
    <property type="protein sequence ID" value="MBO1519580.1"/>
    <property type="molecule type" value="Genomic_DNA"/>
</dbReference>
<protein>
    <submittedName>
        <fullName evidence="2">Uncharacterized protein</fullName>
    </submittedName>
</protein>